<comment type="caution">
    <text evidence="1">The sequence shown here is derived from an EMBL/GenBank/DDBJ whole genome shotgun (WGS) entry which is preliminary data.</text>
</comment>
<protein>
    <submittedName>
        <fullName evidence="1">Uncharacterized protein</fullName>
    </submittedName>
</protein>
<reference evidence="1" key="1">
    <citation type="submission" date="2017-07" db="EMBL/GenBank/DDBJ databases">
        <title>Taro Niue Genome Assembly and Annotation.</title>
        <authorList>
            <person name="Atibalentja N."/>
            <person name="Keating K."/>
            <person name="Fields C.J."/>
        </authorList>
    </citation>
    <scope>NUCLEOTIDE SEQUENCE</scope>
    <source>
        <strain evidence="1">Niue_2</strain>
        <tissue evidence="1">Leaf</tissue>
    </source>
</reference>
<gene>
    <name evidence="1" type="ORF">Taro_056061</name>
</gene>
<proteinExistence type="predicted"/>
<dbReference type="OrthoDB" id="671668at2759"/>
<accession>A0A843XVG6</accession>
<dbReference type="Gene3D" id="3.90.1180.10">
    <property type="entry name" value="Ribosomal protein L13"/>
    <property type="match status" value="1"/>
</dbReference>
<name>A0A843XVG6_COLES</name>
<dbReference type="Proteomes" id="UP000652761">
    <property type="component" value="Unassembled WGS sequence"/>
</dbReference>
<dbReference type="SUPFAM" id="SSF52161">
    <property type="entry name" value="Ribosomal protein L13"/>
    <property type="match status" value="1"/>
</dbReference>
<evidence type="ECO:0000313" key="1">
    <source>
        <dbReference type="EMBL" id="MQM23000.1"/>
    </source>
</evidence>
<dbReference type="GO" id="GO:0006412">
    <property type="term" value="P:translation"/>
    <property type="evidence" value="ECO:0007669"/>
    <property type="project" value="InterPro"/>
</dbReference>
<organism evidence="1 2">
    <name type="scientific">Colocasia esculenta</name>
    <name type="common">Wild taro</name>
    <name type="synonym">Arum esculentum</name>
    <dbReference type="NCBI Taxonomy" id="4460"/>
    <lineage>
        <taxon>Eukaryota</taxon>
        <taxon>Viridiplantae</taxon>
        <taxon>Streptophyta</taxon>
        <taxon>Embryophyta</taxon>
        <taxon>Tracheophyta</taxon>
        <taxon>Spermatophyta</taxon>
        <taxon>Magnoliopsida</taxon>
        <taxon>Liliopsida</taxon>
        <taxon>Araceae</taxon>
        <taxon>Aroideae</taxon>
        <taxon>Colocasieae</taxon>
        <taxon>Colocasia</taxon>
    </lineage>
</organism>
<dbReference type="AlphaFoldDB" id="A0A843XVG6"/>
<dbReference type="InterPro" id="IPR036899">
    <property type="entry name" value="Ribosomal_uL13_sf"/>
</dbReference>
<keyword evidence="2" id="KW-1185">Reference proteome</keyword>
<dbReference type="GO" id="GO:0003735">
    <property type="term" value="F:structural constituent of ribosome"/>
    <property type="evidence" value="ECO:0007669"/>
    <property type="project" value="InterPro"/>
</dbReference>
<evidence type="ECO:0000313" key="2">
    <source>
        <dbReference type="Proteomes" id="UP000652761"/>
    </source>
</evidence>
<sequence>MMILHKMKRGRGAALARLKVYEGVSPPCDKMKKMVIPNGTEASEGEQVLPALSSLEGGWMDLL</sequence>
<dbReference type="GO" id="GO:0005840">
    <property type="term" value="C:ribosome"/>
    <property type="evidence" value="ECO:0007669"/>
    <property type="project" value="InterPro"/>
</dbReference>
<dbReference type="EMBL" id="NMUH01014707">
    <property type="protein sequence ID" value="MQM23000.1"/>
    <property type="molecule type" value="Genomic_DNA"/>
</dbReference>